<protein>
    <recommendedName>
        <fullName evidence="4">Salivary secreted peptide</fullName>
    </recommendedName>
</protein>
<keyword evidence="3" id="KW-1185">Reference proteome</keyword>
<dbReference type="EnsemblMetazoa" id="XM_004925277.4">
    <property type="protein sequence ID" value="XP_004925334.1"/>
    <property type="gene ID" value="LOC101739447"/>
</dbReference>
<evidence type="ECO:0000313" key="3">
    <source>
        <dbReference type="Proteomes" id="UP000005204"/>
    </source>
</evidence>
<dbReference type="AlphaFoldDB" id="A0A8R1WG80"/>
<feature type="chain" id="PRO_5035745162" description="Salivary secreted peptide" evidence="1">
    <location>
        <begin position="18"/>
        <end position="120"/>
    </location>
</feature>
<evidence type="ECO:0000256" key="1">
    <source>
        <dbReference type="SAM" id="SignalP"/>
    </source>
</evidence>
<dbReference type="Pfam" id="PF15868">
    <property type="entry name" value="MBF2"/>
    <property type="match status" value="1"/>
</dbReference>
<dbReference type="OrthoDB" id="6818903at2759"/>
<dbReference type="OMA" id="FVRASMV"/>
<accession>A0A8R1WG80</accession>
<proteinExistence type="predicted"/>
<evidence type="ECO:0000313" key="2">
    <source>
        <dbReference type="EnsemblMetazoa" id="XP_004925334.1"/>
    </source>
</evidence>
<dbReference type="Proteomes" id="UP000005204">
    <property type="component" value="Unassembled WGS sequence"/>
</dbReference>
<name>A0A8R1WG80_BOMMO</name>
<feature type="signal peptide" evidence="1">
    <location>
        <begin position="1"/>
        <end position="17"/>
    </location>
</feature>
<gene>
    <name evidence="2" type="primary">101739447</name>
</gene>
<dbReference type="KEGG" id="bmor:101739447"/>
<sequence length="120" mass="13005">MKSTLLLLLVVVAAVSAVEKEDFDSFRRSTLNLGVIGNQDRLLRSENFVRASMVSSWAHPLTLFAPTGTRINAIRAREVGASQSGSIRLTHGGLGSTFAAFDITNAAGRGLNYRVEIWGR</sequence>
<keyword evidence="1" id="KW-0732">Signal</keyword>
<organism evidence="2 3">
    <name type="scientific">Bombyx mori</name>
    <name type="common">Silk moth</name>
    <dbReference type="NCBI Taxonomy" id="7091"/>
    <lineage>
        <taxon>Eukaryota</taxon>
        <taxon>Metazoa</taxon>
        <taxon>Ecdysozoa</taxon>
        <taxon>Arthropoda</taxon>
        <taxon>Hexapoda</taxon>
        <taxon>Insecta</taxon>
        <taxon>Pterygota</taxon>
        <taxon>Neoptera</taxon>
        <taxon>Endopterygota</taxon>
        <taxon>Lepidoptera</taxon>
        <taxon>Glossata</taxon>
        <taxon>Ditrysia</taxon>
        <taxon>Bombycoidea</taxon>
        <taxon>Bombycidae</taxon>
        <taxon>Bombycinae</taxon>
        <taxon>Bombyx</taxon>
    </lineage>
</organism>
<reference evidence="2" key="2">
    <citation type="submission" date="2022-06" db="UniProtKB">
        <authorList>
            <consortium name="EnsemblMetazoa"/>
        </authorList>
    </citation>
    <scope>IDENTIFICATION</scope>
    <source>
        <strain evidence="2">p50T (Dazao)</strain>
    </source>
</reference>
<evidence type="ECO:0008006" key="4">
    <source>
        <dbReference type="Google" id="ProtNLM"/>
    </source>
</evidence>
<reference evidence="3" key="1">
    <citation type="journal article" date="2008" name="Insect Biochem. Mol. Biol.">
        <title>The genome of a lepidopteran model insect, the silkworm Bombyx mori.</title>
        <authorList>
            <consortium name="International Silkworm Genome Consortium"/>
        </authorList>
    </citation>
    <scope>NUCLEOTIDE SEQUENCE [LARGE SCALE GENOMIC DNA]</scope>
    <source>
        <strain evidence="3">p50T</strain>
    </source>
</reference>
<dbReference type="InterPro" id="IPR031734">
    <property type="entry name" value="MBF2"/>
</dbReference>